<keyword evidence="3" id="KW-1185">Reference proteome</keyword>
<comment type="caution">
    <text evidence="2">The sequence shown here is derived from an EMBL/GenBank/DDBJ whole genome shotgun (WGS) entry which is preliminary data.</text>
</comment>
<feature type="transmembrane region" description="Helical" evidence="1">
    <location>
        <begin position="12"/>
        <end position="33"/>
    </location>
</feature>
<name>A0A0V1FWQ2_TRIPS</name>
<proteinExistence type="predicted"/>
<evidence type="ECO:0000313" key="3">
    <source>
        <dbReference type="Proteomes" id="UP000054995"/>
    </source>
</evidence>
<dbReference type="Proteomes" id="UP000054995">
    <property type="component" value="Unassembled WGS sequence"/>
</dbReference>
<keyword evidence="1" id="KW-1133">Transmembrane helix</keyword>
<keyword evidence="1" id="KW-0812">Transmembrane</keyword>
<dbReference type="EMBL" id="JYDT01000022">
    <property type="protein sequence ID" value="KRY90341.1"/>
    <property type="molecule type" value="Genomic_DNA"/>
</dbReference>
<gene>
    <name evidence="2" type="ORF">T4D_13904</name>
</gene>
<evidence type="ECO:0000256" key="1">
    <source>
        <dbReference type="SAM" id="Phobius"/>
    </source>
</evidence>
<keyword evidence="1" id="KW-0472">Membrane</keyword>
<protein>
    <submittedName>
        <fullName evidence="2">Uncharacterized protein</fullName>
    </submittedName>
</protein>
<organism evidence="2 3">
    <name type="scientific">Trichinella pseudospiralis</name>
    <name type="common">Parasitic roundworm</name>
    <dbReference type="NCBI Taxonomy" id="6337"/>
    <lineage>
        <taxon>Eukaryota</taxon>
        <taxon>Metazoa</taxon>
        <taxon>Ecdysozoa</taxon>
        <taxon>Nematoda</taxon>
        <taxon>Enoplea</taxon>
        <taxon>Dorylaimia</taxon>
        <taxon>Trichinellida</taxon>
        <taxon>Trichinellidae</taxon>
        <taxon>Trichinella</taxon>
    </lineage>
</organism>
<sequence>MDTVSMIAIKLSIIASMAIISVLVDMALLWTVLTLQPHPVLLKLGKTCPLHLISLTLETCPISKLVVF</sequence>
<evidence type="ECO:0000313" key="2">
    <source>
        <dbReference type="EMBL" id="KRY90341.1"/>
    </source>
</evidence>
<reference evidence="2 3" key="1">
    <citation type="submission" date="2015-01" db="EMBL/GenBank/DDBJ databases">
        <title>Evolution of Trichinella species and genotypes.</title>
        <authorList>
            <person name="Korhonen P.K."/>
            <person name="Edoardo P."/>
            <person name="Giuseppe L.R."/>
            <person name="Gasser R.B."/>
        </authorList>
    </citation>
    <scope>NUCLEOTIDE SEQUENCE [LARGE SCALE GENOMIC DNA]</scope>
    <source>
        <strain evidence="2">ISS470</strain>
    </source>
</reference>
<dbReference type="OrthoDB" id="5919619at2759"/>
<accession>A0A0V1FWQ2</accession>
<dbReference type="AlphaFoldDB" id="A0A0V1FWQ2"/>